<protein>
    <submittedName>
        <fullName evidence="6">SDR family oxidoreductase</fullName>
    </submittedName>
</protein>
<dbReference type="PROSITE" id="PS00061">
    <property type="entry name" value="ADH_SHORT"/>
    <property type="match status" value="1"/>
</dbReference>
<organism evidence="6 7">
    <name type="scientific">Novosphingobium anseongense</name>
    <dbReference type="NCBI Taxonomy" id="3133436"/>
    <lineage>
        <taxon>Bacteria</taxon>
        <taxon>Pseudomonadati</taxon>
        <taxon>Pseudomonadota</taxon>
        <taxon>Alphaproteobacteria</taxon>
        <taxon>Sphingomonadales</taxon>
        <taxon>Sphingomonadaceae</taxon>
        <taxon>Novosphingobium</taxon>
    </lineage>
</organism>
<evidence type="ECO:0000313" key="6">
    <source>
        <dbReference type="EMBL" id="MEJ5977639.1"/>
    </source>
</evidence>
<sequence length="271" mass="27421">MQGLLEGKVAVITGAGSGVGRAAIKLWAEHGAKVIAADINLPNAEESVKLAGAPQGQIKAVECNVADPDSVSAAVALAVETFGRLDIIYNNAGITVLPIPGVGMKKLVDLDHAEMRKVEEVNINGVIFGCQAAIRQFDKQAENGQGGAGVIVNTASVAGLTGYGGVLYGSTKGAVVAMTRTLAIEVAEKGIRVNSVCPAGMLTNYGGMNPEHEQKDKILEGMGKAHPLGKAIDPADTAGAAMFLASDLAGNITGVNLPVDGGLTAGKKVGG</sequence>
<dbReference type="Gene3D" id="3.40.50.720">
    <property type="entry name" value="NAD(P)-binding Rossmann-like Domain"/>
    <property type="match status" value="1"/>
</dbReference>
<dbReference type="Proteomes" id="UP001361239">
    <property type="component" value="Unassembled WGS sequence"/>
</dbReference>
<keyword evidence="5" id="KW-0753">Steroid metabolism</keyword>
<evidence type="ECO:0000256" key="1">
    <source>
        <dbReference type="ARBA" id="ARBA00006484"/>
    </source>
</evidence>
<keyword evidence="4" id="KW-0443">Lipid metabolism</keyword>
<evidence type="ECO:0000256" key="3">
    <source>
        <dbReference type="ARBA" id="ARBA00023027"/>
    </source>
</evidence>
<comment type="similarity">
    <text evidence="1">Belongs to the short-chain dehydrogenases/reductases (SDR) family.</text>
</comment>
<reference evidence="6 7" key="1">
    <citation type="submission" date="2024-03" db="EMBL/GenBank/DDBJ databases">
        <authorList>
            <person name="Jo J.-H."/>
        </authorList>
    </citation>
    <scope>NUCLEOTIDE SEQUENCE [LARGE SCALE GENOMIC DNA]</scope>
    <source>
        <strain evidence="6 7">PS1R-30</strain>
    </source>
</reference>
<keyword evidence="3" id="KW-0520">NAD</keyword>
<dbReference type="PANTHER" id="PTHR43180">
    <property type="entry name" value="3-OXOACYL-(ACYL-CARRIER-PROTEIN) REDUCTASE (AFU_ORTHOLOGUE AFUA_6G11210)"/>
    <property type="match status" value="1"/>
</dbReference>
<dbReference type="InterPro" id="IPR002347">
    <property type="entry name" value="SDR_fam"/>
</dbReference>
<dbReference type="SUPFAM" id="SSF51735">
    <property type="entry name" value="NAD(P)-binding Rossmann-fold domains"/>
    <property type="match status" value="1"/>
</dbReference>
<evidence type="ECO:0000256" key="5">
    <source>
        <dbReference type="ARBA" id="ARBA00023221"/>
    </source>
</evidence>
<dbReference type="InterPro" id="IPR036291">
    <property type="entry name" value="NAD(P)-bd_dom_sf"/>
</dbReference>
<accession>A0ABU8RX29</accession>
<gene>
    <name evidence="6" type="ORF">WG901_13405</name>
</gene>
<evidence type="ECO:0000256" key="4">
    <source>
        <dbReference type="ARBA" id="ARBA00023098"/>
    </source>
</evidence>
<keyword evidence="2" id="KW-0560">Oxidoreductase</keyword>
<keyword evidence="7" id="KW-1185">Reference proteome</keyword>
<dbReference type="PRINTS" id="PR00081">
    <property type="entry name" value="GDHRDH"/>
</dbReference>
<dbReference type="EMBL" id="JBBHJZ010000002">
    <property type="protein sequence ID" value="MEJ5977639.1"/>
    <property type="molecule type" value="Genomic_DNA"/>
</dbReference>
<evidence type="ECO:0000313" key="7">
    <source>
        <dbReference type="Proteomes" id="UP001361239"/>
    </source>
</evidence>
<dbReference type="CDD" id="cd05233">
    <property type="entry name" value="SDR_c"/>
    <property type="match status" value="1"/>
</dbReference>
<comment type="caution">
    <text evidence="6">The sequence shown here is derived from an EMBL/GenBank/DDBJ whole genome shotgun (WGS) entry which is preliminary data.</text>
</comment>
<name>A0ABU8RX29_9SPHN</name>
<dbReference type="PRINTS" id="PR00080">
    <property type="entry name" value="SDRFAMILY"/>
</dbReference>
<dbReference type="RefSeq" id="WP_339587571.1">
    <property type="nucleotide sequence ID" value="NZ_JBBHJZ010000002.1"/>
</dbReference>
<dbReference type="PANTHER" id="PTHR43180:SF28">
    <property type="entry name" value="NAD(P)-BINDING ROSSMANN-FOLD SUPERFAMILY PROTEIN"/>
    <property type="match status" value="1"/>
</dbReference>
<dbReference type="Pfam" id="PF13561">
    <property type="entry name" value="adh_short_C2"/>
    <property type="match status" value="1"/>
</dbReference>
<dbReference type="InterPro" id="IPR020904">
    <property type="entry name" value="Sc_DH/Rdtase_CS"/>
</dbReference>
<proteinExistence type="inferred from homology"/>
<evidence type="ECO:0000256" key="2">
    <source>
        <dbReference type="ARBA" id="ARBA00023002"/>
    </source>
</evidence>